<dbReference type="Gene3D" id="3.40.50.1820">
    <property type="entry name" value="alpha/beta hydrolase"/>
    <property type="match status" value="1"/>
</dbReference>
<dbReference type="Proteomes" id="UP001500033">
    <property type="component" value="Unassembled WGS sequence"/>
</dbReference>
<evidence type="ECO:0008006" key="4">
    <source>
        <dbReference type="Google" id="ProtNLM"/>
    </source>
</evidence>
<keyword evidence="3" id="KW-1185">Reference proteome</keyword>
<organism evidence="2 3">
    <name type="scientific">Streptomyces rhizosphaericus</name>
    <dbReference type="NCBI Taxonomy" id="114699"/>
    <lineage>
        <taxon>Bacteria</taxon>
        <taxon>Bacillati</taxon>
        <taxon>Actinomycetota</taxon>
        <taxon>Actinomycetes</taxon>
        <taxon>Kitasatosporales</taxon>
        <taxon>Streptomycetaceae</taxon>
        <taxon>Streptomyces</taxon>
        <taxon>Streptomyces violaceusniger group</taxon>
    </lineage>
</organism>
<feature type="region of interest" description="Disordered" evidence="1">
    <location>
        <begin position="115"/>
        <end position="175"/>
    </location>
</feature>
<gene>
    <name evidence="2" type="ORF">GCM10009576_040620</name>
</gene>
<name>A0ABN1SAW7_9ACTN</name>
<evidence type="ECO:0000313" key="3">
    <source>
        <dbReference type="Proteomes" id="UP001500033"/>
    </source>
</evidence>
<comment type="caution">
    <text evidence="2">The sequence shown here is derived from an EMBL/GenBank/DDBJ whole genome shotgun (WGS) entry which is preliminary data.</text>
</comment>
<accession>A0ABN1SAW7</accession>
<dbReference type="InterPro" id="IPR029058">
    <property type="entry name" value="AB_hydrolase_fold"/>
</dbReference>
<dbReference type="EMBL" id="BAAAIE010000024">
    <property type="protein sequence ID" value="GAA0981613.1"/>
    <property type="molecule type" value="Genomic_DNA"/>
</dbReference>
<evidence type="ECO:0000256" key="1">
    <source>
        <dbReference type="SAM" id="MobiDB-lite"/>
    </source>
</evidence>
<protein>
    <recommendedName>
        <fullName evidence="4">Xaa-Pro dipeptidyl-peptidase-like domain-containing protein</fullName>
    </recommendedName>
</protein>
<feature type="compositionally biased region" description="Basic residues" evidence="1">
    <location>
        <begin position="115"/>
        <end position="127"/>
    </location>
</feature>
<sequence>MTAVAIQYSHRIDLRGGVTPPTEAGPFASRNNEIIAPVVDEFAAGSFTDSAGLEPDFRLYRPEGFVRNPQTRTRYPLVVTLYGGGEVADNNMTQPTSNRIAVTFAKGEATRGVRGCHAHGRLGRRGRHGEDHATRSRPPVHRSAAESGSRPHAAVTHGPGNSGSVGAVSAPGNPL</sequence>
<proteinExistence type="predicted"/>
<reference evidence="2 3" key="1">
    <citation type="journal article" date="2019" name="Int. J. Syst. Evol. Microbiol.">
        <title>The Global Catalogue of Microorganisms (GCM) 10K type strain sequencing project: providing services to taxonomists for standard genome sequencing and annotation.</title>
        <authorList>
            <consortium name="The Broad Institute Genomics Platform"/>
            <consortium name="The Broad Institute Genome Sequencing Center for Infectious Disease"/>
            <person name="Wu L."/>
            <person name="Ma J."/>
        </authorList>
    </citation>
    <scope>NUCLEOTIDE SEQUENCE [LARGE SCALE GENOMIC DNA]</scope>
    <source>
        <strain evidence="2 3">JCM 11445</strain>
    </source>
</reference>
<evidence type="ECO:0000313" key="2">
    <source>
        <dbReference type="EMBL" id="GAA0981613.1"/>
    </source>
</evidence>